<reference evidence="6" key="1">
    <citation type="submission" date="2021-01" db="EMBL/GenBank/DDBJ databases">
        <title>Tabrizicola alba sp. nov. a motile alkaliphilic bacterium isolated from a soda lake.</title>
        <authorList>
            <person name="Szuroczki S."/>
            <person name="Abbaszade G."/>
            <person name="Schumann P."/>
            <person name="Toth E."/>
        </authorList>
    </citation>
    <scope>NUCLEOTIDE SEQUENCE</scope>
    <source>
        <strain evidence="6">DMG-N-6</strain>
    </source>
</reference>
<keyword evidence="7" id="KW-1185">Reference proteome</keyword>
<dbReference type="SUPFAM" id="SSF55874">
    <property type="entry name" value="ATPase domain of HSP90 chaperone/DNA topoisomerase II/histidine kinase"/>
    <property type="match status" value="1"/>
</dbReference>
<dbReference type="Gene3D" id="3.30.565.10">
    <property type="entry name" value="Histidine kinase-like ATPase, C-terminal domain"/>
    <property type="match status" value="1"/>
</dbReference>
<proteinExistence type="predicted"/>
<evidence type="ECO:0000256" key="3">
    <source>
        <dbReference type="ARBA" id="ARBA00023012"/>
    </source>
</evidence>
<keyword evidence="2" id="KW-0418">Kinase</keyword>
<dbReference type="InterPro" id="IPR050482">
    <property type="entry name" value="Sensor_HK_TwoCompSys"/>
</dbReference>
<evidence type="ECO:0000313" key="6">
    <source>
        <dbReference type="EMBL" id="MBL4918842.1"/>
    </source>
</evidence>
<dbReference type="SUPFAM" id="SSF55781">
    <property type="entry name" value="GAF domain-like"/>
    <property type="match status" value="1"/>
</dbReference>
<dbReference type="PANTHER" id="PTHR24421">
    <property type="entry name" value="NITRATE/NITRITE SENSOR PROTEIN NARX-RELATED"/>
    <property type="match status" value="1"/>
</dbReference>
<dbReference type="SMART" id="SM00387">
    <property type="entry name" value="HATPase_c"/>
    <property type="match status" value="1"/>
</dbReference>
<organism evidence="6 7">
    <name type="scientific">Szabonella alba</name>
    <dbReference type="NCBI Taxonomy" id="2804194"/>
    <lineage>
        <taxon>Bacteria</taxon>
        <taxon>Pseudomonadati</taxon>
        <taxon>Pseudomonadota</taxon>
        <taxon>Alphaproteobacteria</taxon>
        <taxon>Rhodobacterales</taxon>
        <taxon>Paracoccaceae</taxon>
        <taxon>Szabonella</taxon>
    </lineage>
</organism>
<dbReference type="InterPro" id="IPR003594">
    <property type="entry name" value="HATPase_dom"/>
</dbReference>
<comment type="caution">
    <text evidence="6">The sequence shown here is derived from an EMBL/GenBank/DDBJ whole genome shotgun (WGS) entry which is preliminary data.</text>
</comment>
<dbReference type="Pfam" id="PF02518">
    <property type="entry name" value="HATPase_c"/>
    <property type="match status" value="1"/>
</dbReference>
<feature type="domain" description="GAF" evidence="4">
    <location>
        <begin position="29"/>
        <end position="181"/>
    </location>
</feature>
<gene>
    <name evidence="6" type="ORF">JL811_16585</name>
</gene>
<dbReference type="Pfam" id="PF01590">
    <property type="entry name" value="GAF"/>
    <property type="match status" value="1"/>
</dbReference>
<dbReference type="GO" id="GO:0016301">
    <property type="term" value="F:kinase activity"/>
    <property type="evidence" value="ECO:0007669"/>
    <property type="project" value="UniProtKB-KW"/>
</dbReference>
<dbReference type="InterPro" id="IPR036890">
    <property type="entry name" value="HATPase_C_sf"/>
</dbReference>
<keyword evidence="1" id="KW-0808">Transferase</keyword>
<dbReference type="Gene3D" id="3.30.450.40">
    <property type="match status" value="1"/>
</dbReference>
<dbReference type="AlphaFoldDB" id="A0A8K0Y269"/>
<dbReference type="SMART" id="SM00065">
    <property type="entry name" value="GAF"/>
    <property type="match status" value="1"/>
</dbReference>
<dbReference type="RefSeq" id="WP_202689821.1">
    <property type="nucleotide sequence ID" value="NZ_JAESVN010000009.1"/>
</dbReference>
<evidence type="ECO:0000313" key="7">
    <source>
        <dbReference type="Proteomes" id="UP000648908"/>
    </source>
</evidence>
<name>A0A8K0Y269_9RHOB</name>
<sequence length="408" mass="44379">MQQMVEKAVPVPLLRHFFNITRHLAGHLDFASAIAAVADEIAQFLPYDHIDVCMLQADGRTITAAYESGLVTDWARRTSTRLEFSPIRALLAAEVDFILTPDATCDPRFAFPGAFNQPILEHGLRARVHVPLSVKGDLIGALSISSRQAGRYGMREVEQARYVADILSPHFHAIRATEQARQSALTEAQARRREEALRVGALELTQLLEHERQRIGMDLHDQTLADLTRLLRDLRQGGAAADRAVLAARLQDCVEELRRTIDMAAPTILELFGFAHAVRIHLERAVGDDPIAIQLEDRSGGLADGLAPTARIAMFRIAQEAINNAVRHSGAKSVTVRIGTDAAGGLRLDLTDDGCGLPGGRVLVARGGLAHMQTRARLIAADFDLDSDERGTQISVHLPAAALKGGVP</sequence>
<evidence type="ECO:0000259" key="4">
    <source>
        <dbReference type="SMART" id="SM00065"/>
    </source>
</evidence>
<dbReference type="CDD" id="cd16917">
    <property type="entry name" value="HATPase_UhpB-NarQ-NarX-like"/>
    <property type="match status" value="1"/>
</dbReference>
<protein>
    <submittedName>
        <fullName evidence="6">GAF domain-containing protein</fullName>
    </submittedName>
</protein>
<accession>A0A8K0Y269</accession>
<dbReference type="InterPro" id="IPR003018">
    <property type="entry name" value="GAF"/>
</dbReference>
<dbReference type="Proteomes" id="UP000648908">
    <property type="component" value="Unassembled WGS sequence"/>
</dbReference>
<dbReference type="InterPro" id="IPR029016">
    <property type="entry name" value="GAF-like_dom_sf"/>
</dbReference>
<dbReference type="PANTHER" id="PTHR24421:SF55">
    <property type="entry name" value="SENSOR HISTIDINE KINASE YDFH"/>
    <property type="match status" value="1"/>
</dbReference>
<evidence type="ECO:0000256" key="2">
    <source>
        <dbReference type="ARBA" id="ARBA00022777"/>
    </source>
</evidence>
<dbReference type="EMBL" id="JAESVN010000009">
    <property type="protein sequence ID" value="MBL4918842.1"/>
    <property type="molecule type" value="Genomic_DNA"/>
</dbReference>
<evidence type="ECO:0000259" key="5">
    <source>
        <dbReference type="SMART" id="SM00387"/>
    </source>
</evidence>
<dbReference type="GO" id="GO:0000160">
    <property type="term" value="P:phosphorelay signal transduction system"/>
    <property type="evidence" value="ECO:0007669"/>
    <property type="project" value="UniProtKB-KW"/>
</dbReference>
<keyword evidence="3" id="KW-0902">Two-component regulatory system</keyword>
<evidence type="ECO:0000256" key="1">
    <source>
        <dbReference type="ARBA" id="ARBA00022679"/>
    </source>
</evidence>
<feature type="domain" description="Histidine kinase/HSP90-like ATPase" evidence="5">
    <location>
        <begin position="309"/>
        <end position="402"/>
    </location>
</feature>